<dbReference type="Pfam" id="PF08816">
    <property type="entry name" value="Ivy"/>
    <property type="match status" value="1"/>
</dbReference>
<feature type="signal peptide" evidence="1">
    <location>
        <begin position="1"/>
        <end position="20"/>
    </location>
</feature>
<name>A0ABT2FE73_9NEIS</name>
<dbReference type="EMBL" id="JANUXW010000010">
    <property type="protein sequence ID" value="MCS4534514.1"/>
    <property type="molecule type" value="Genomic_DNA"/>
</dbReference>
<dbReference type="PROSITE" id="PS51257">
    <property type="entry name" value="PROKAR_LIPOPROTEIN"/>
    <property type="match status" value="1"/>
</dbReference>
<evidence type="ECO:0000313" key="2">
    <source>
        <dbReference type="EMBL" id="MCS4534514.1"/>
    </source>
</evidence>
<accession>A0ABT2FE73</accession>
<evidence type="ECO:0000256" key="1">
    <source>
        <dbReference type="SAM" id="SignalP"/>
    </source>
</evidence>
<sequence>MKKEWITASLCLALACPLYAAPNNSPAVKKQAAAEKPVYLFELIEKQPYANLWRNTVWNKVPNKKDFNFSWLKSGGTTSPAETVKIGNETYYKIEACRPHLCGGDYDILVLINKKKVMALQLYALPKGNVSNGRKMEKMYGTPTALERRYFNVWKQDYGR</sequence>
<reference evidence="2" key="2">
    <citation type="journal article" date="2023" name="Curr. Microbiol.">
        <title>Neisseria montereyensis sp. nov., Isolated from Oropharynx of California Sea Lion (Zalophus californianus): Genomic, Phylogenetic, and Phenotypic Study.</title>
        <authorList>
            <person name="Volokhov D.V."/>
            <person name="Zagorodnyaya T.A."/>
            <person name="Furtak V.A."/>
            <person name="Nattanmai G."/>
            <person name="Randall L."/>
            <person name="Jose S."/>
            <person name="Gao Y."/>
            <person name="Gulland F.M."/>
            <person name="Eisenberg T."/>
            <person name="Delmonte P."/>
            <person name="Blom J."/>
            <person name="Mitchell K.K."/>
        </authorList>
    </citation>
    <scope>NUCLEOTIDE SEQUENCE</scope>
    <source>
        <strain evidence="2">CSL10203-ORH2</strain>
    </source>
</reference>
<protein>
    <submittedName>
        <fullName evidence="2">Ivy family c-type lysozyme inhibitor</fullName>
    </submittedName>
</protein>
<dbReference type="InterPro" id="IPR036501">
    <property type="entry name" value="Inhibitor_vert_lysozyme_sf"/>
</dbReference>
<dbReference type="Proteomes" id="UP001166947">
    <property type="component" value="Unassembled WGS sequence"/>
</dbReference>
<feature type="chain" id="PRO_5046153455" evidence="1">
    <location>
        <begin position="21"/>
        <end position="160"/>
    </location>
</feature>
<reference evidence="2" key="1">
    <citation type="submission" date="2022-08" db="EMBL/GenBank/DDBJ databases">
        <authorList>
            <person name="Volokhov D.V."/>
            <person name="Furtak V.A."/>
            <person name="Zagorodnyaya T.A."/>
        </authorList>
    </citation>
    <scope>NUCLEOTIDE SEQUENCE</scope>
    <source>
        <strain evidence="2">CSL10203-ORH2</strain>
    </source>
</reference>
<proteinExistence type="predicted"/>
<dbReference type="Gene3D" id="3.40.1420.10">
    <property type="entry name" value="Inhibitor of vertebrate lysozyme"/>
    <property type="match status" value="1"/>
</dbReference>
<keyword evidence="3" id="KW-1185">Reference proteome</keyword>
<organism evidence="2 3">
    <name type="scientific">Neisseria montereyensis</name>
    <dbReference type="NCBI Taxonomy" id="2973938"/>
    <lineage>
        <taxon>Bacteria</taxon>
        <taxon>Pseudomonadati</taxon>
        <taxon>Pseudomonadota</taxon>
        <taxon>Betaproteobacteria</taxon>
        <taxon>Neisseriales</taxon>
        <taxon>Neisseriaceae</taxon>
        <taxon>Neisseria</taxon>
    </lineage>
</organism>
<dbReference type="SUPFAM" id="SSF89872">
    <property type="entry name" value="Inhibitor of vertebrate lysozyme, Ivy"/>
    <property type="match status" value="1"/>
</dbReference>
<gene>
    <name evidence="2" type="ORF">NXS09_09445</name>
</gene>
<keyword evidence="1" id="KW-0732">Signal</keyword>
<dbReference type="RefSeq" id="WP_259292275.1">
    <property type="nucleotide sequence ID" value="NZ_JANUXW010000010.1"/>
</dbReference>
<comment type="caution">
    <text evidence="2">The sequence shown here is derived from an EMBL/GenBank/DDBJ whole genome shotgun (WGS) entry which is preliminary data.</text>
</comment>
<evidence type="ECO:0000313" key="3">
    <source>
        <dbReference type="Proteomes" id="UP001166947"/>
    </source>
</evidence>